<dbReference type="GO" id="GO:0000287">
    <property type="term" value="F:magnesium ion binding"/>
    <property type="evidence" value="ECO:0007669"/>
    <property type="project" value="TreeGrafter"/>
</dbReference>
<dbReference type="GO" id="GO:0016301">
    <property type="term" value="F:kinase activity"/>
    <property type="evidence" value="ECO:0007669"/>
    <property type="project" value="UniProtKB-KW"/>
</dbReference>
<keyword evidence="3" id="KW-0460">Magnesium</keyword>
<comment type="cofactor">
    <cofactor evidence="1">
        <name>Mg(2+)</name>
        <dbReference type="ChEBI" id="CHEBI:18420"/>
    </cofactor>
</comment>
<keyword evidence="4" id="KW-0418">Kinase</keyword>
<name>A0A1F6D2D6_HANXR</name>
<evidence type="ECO:0000256" key="3">
    <source>
        <dbReference type="ARBA" id="ARBA00022842"/>
    </source>
</evidence>
<dbReference type="InterPro" id="IPR040442">
    <property type="entry name" value="Pyrv_kinase-like_dom_sf"/>
</dbReference>
<gene>
    <name evidence="4" type="ORF">A3F84_19960</name>
</gene>
<evidence type="ECO:0000256" key="1">
    <source>
        <dbReference type="ARBA" id="ARBA00001946"/>
    </source>
</evidence>
<keyword evidence="4" id="KW-0670">Pyruvate</keyword>
<evidence type="ECO:0000313" key="5">
    <source>
        <dbReference type="Proteomes" id="UP000178606"/>
    </source>
</evidence>
<sequence length="438" mass="48016">MDAILDRLRAANAEFQSRFPGESEKRQPVHTVYGGAHLFKSTTAARIGEIALRSLRDYAPDAGTFAGALGLSGPASLHEEVYRRVEAKLRREAVEDFRIDFEDGFGSRPDAEEDEAARTAATETAKGMKAGTLPPFIGIRVKSLSEENKRRSLRTLERFVTALVEQAGGRLPENFVATLPKITHEGQVAAFVEALELLEKRLSLPAGALKMEFMIETPQSLFGAGGEIALPGYLAVAKGRCVAAHFGTYDFTASVNITAEHQTMDHPSCDFARHIMKVALAGTPIWLSDGATNVMPVGPHKGKELTERQKRENVEAVHRAWKLNADHVRHSLRHAYYQGWDLHPAQLPVRYGALYSFFLEGLDAASARLRNFIEKAAQATLVGDVFDDAATGQGLLNYFLRALNCGAIAEAEIAATGLTLEEIQTRSFMKILDGRKGR</sequence>
<dbReference type="PANTHER" id="PTHR32308">
    <property type="entry name" value="LYASE BETA SUBUNIT, PUTATIVE (AFU_ORTHOLOGUE AFUA_4G13030)-RELATED"/>
    <property type="match status" value="1"/>
</dbReference>
<keyword evidence="4" id="KW-0808">Transferase</keyword>
<proteinExistence type="predicted"/>
<reference evidence="4 5" key="1">
    <citation type="journal article" date="2016" name="Nat. Commun.">
        <title>Thousands of microbial genomes shed light on interconnected biogeochemical processes in an aquifer system.</title>
        <authorList>
            <person name="Anantharaman K."/>
            <person name="Brown C.T."/>
            <person name="Hug L.A."/>
            <person name="Sharon I."/>
            <person name="Castelle C.J."/>
            <person name="Probst A.J."/>
            <person name="Thomas B.C."/>
            <person name="Singh A."/>
            <person name="Wilkins M.J."/>
            <person name="Karaoz U."/>
            <person name="Brodie E.L."/>
            <person name="Williams K.H."/>
            <person name="Hubbard S.S."/>
            <person name="Banfield J.F."/>
        </authorList>
    </citation>
    <scope>NUCLEOTIDE SEQUENCE [LARGE SCALE GENOMIC DNA]</scope>
    <source>
        <strain evidence="5">RIFCSPLOWO2_12_FULL_64_10</strain>
    </source>
</reference>
<dbReference type="EMBL" id="MFKF01000073">
    <property type="protein sequence ID" value="OGG55535.1"/>
    <property type="molecule type" value="Genomic_DNA"/>
</dbReference>
<evidence type="ECO:0000313" key="4">
    <source>
        <dbReference type="EMBL" id="OGG55535.1"/>
    </source>
</evidence>
<dbReference type="GO" id="GO:0006107">
    <property type="term" value="P:oxaloacetate metabolic process"/>
    <property type="evidence" value="ECO:0007669"/>
    <property type="project" value="TreeGrafter"/>
</dbReference>
<organism evidence="4 5">
    <name type="scientific">Handelsmanbacteria sp. (strain RIFCSPLOWO2_12_FULL_64_10)</name>
    <dbReference type="NCBI Taxonomy" id="1817868"/>
    <lineage>
        <taxon>Bacteria</taxon>
        <taxon>Candidatus Handelsmaniibacteriota</taxon>
    </lineage>
</organism>
<protein>
    <submittedName>
        <fullName evidence="4">Phosphoenolpyruvate kinase</fullName>
    </submittedName>
</protein>
<keyword evidence="2" id="KW-0479">Metal-binding</keyword>
<dbReference type="Pfam" id="PF22484">
    <property type="entry name" value="DUF6986"/>
    <property type="match status" value="1"/>
</dbReference>
<dbReference type="InterPro" id="IPR015813">
    <property type="entry name" value="Pyrv/PenolPyrv_kinase-like_dom"/>
</dbReference>
<dbReference type="SUPFAM" id="SSF51621">
    <property type="entry name" value="Phosphoenolpyruvate/pyruvate domain"/>
    <property type="match status" value="1"/>
</dbReference>
<dbReference type="PANTHER" id="PTHR32308:SF10">
    <property type="entry name" value="CITRATE LYASE SUBUNIT BETA"/>
    <property type="match status" value="1"/>
</dbReference>
<comment type="caution">
    <text evidence="4">The sequence shown here is derived from an EMBL/GenBank/DDBJ whole genome shotgun (WGS) entry which is preliminary data.</text>
</comment>
<dbReference type="InterPro" id="IPR054255">
    <property type="entry name" value="DUF6986"/>
</dbReference>
<dbReference type="Proteomes" id="UP000178606">
    <property type="component" value="Unassembled WGS sequence"/>
</dbReference>
<accession>A0A1F6D2D6</accession>
<dbReference type="AlphaFoldDB" id="A0A1F6D2D6"/>
<evidence type="ECO:0000256" key="2">
    <source>
        <dbReference type="ARBA" id="ARBA00022723"/>
    </source>
</evidence>
<dbReference type="Gene3D" id="3.20.20.60">
    <property type="entry name" value="Phosphoenolpyruvate-binding domains"/>
    <property type="match status" value="1"/>
</dbReference>